<accession>A0ABY3W439</accession>
<name>A0ABY3W439_9MICC</name>
<keyword evidence="3" id="KW-1185">Reference proteome</keyword>
<feature type="region of interest" description="Disordered" evidence="1">
    <location>
        <begin position="1"/>
        <end position="68"/>
    </location>
</feature>
<sequence>MAIEEDYSPSSRDRHQSPDDKPEHRASEEHVPADDERAIARRRKDAEDKLEEHRREAEQHGHPTGGRH</sequence>
<dbReference type="EMBL" id="CP093326">
    <property type="protein sequence ID" value="UNK44937.1"/>
    <property type="molecule type" value="Genomic_DNA"/>
</dbReference>
<organism evidence="2 3">
    <name type="scientific">Arthrobacter sulfonylureivorans</name>
    <dbReference type="NCBI Taxonomy" id="2486855"/>
    <lineage>
        <taxon>Bacteria</taxon>
        <taxon>Bacillati</taxon>
        <taxon>Actinomycetota</taxon>
        <taxon>Actinomycetes</taxon>
        <taxon>Micrococcales</taxon>
        <taxon>Micrococcaceae</taxon>
        <taxon>Arthrobacter</taxon>
    </lineage>
</organism>
<evidence type="ECO:0000313" key="3">
    <source>
        <dbReference type="Proteomes" id="UP000829069"/>
    </source>
</evidence>
<reference evidence="2 3" key="1">
    <citation type="submission" date="2022-03" db="EMBL/GenBank/DDBJ databases">
        <title>Isotopic signatures of nitrous oxide derived from detoxification processes.</title>
        <authorList>
            <person name="Behrendt U."/>
            <person name="Buchen C."/>
            <person name="Well R."/>
            <person name="Ulrich A."/>
            <person name="Rohe L."/>
            <person name="Kolb S."/>
            <person name="Schloter M."/>
            <person name="Horn M.A."/>
            <person name="Augustin J."/>
        </authorList>
    </citation>
    <scope>NUCLEOTIDE SEQUENCE [LARGE SCALE GENOMIC DNA]</scope>
    <source>
        <strain evidence="2 3">S4-C24</strain>
    </source>
</reference>
<dbReference type="Proteomes" id="UP000829069">
    <property type="component" value="Chromosome"/>
</dbReference>
<gene>
    <name evidence="2" type="ORF">MNQ99_13370</name>
</gene>
<protein>
    <submittedName>
        <fullName evidence="2">Uncharacterized protein</fullName>
    </submittedName>
</protein>
<dbReference type="RefSeq" id="WP_127511874.1">
    <property type="nucleotide sequence ID" value="NZ_CP093326.1"/>
</dbReference>
<evidence type="ECO:0000256" key="1">
    <source>
        <dbReference type="SAM" id="MobiDB-lite"/>
    </source>
</evidence>
<proteinExistence type="predicted"/>
<feature type="compositionally biased region" description="Basic and acidic residues" evidence="1">
    <location>
        <begin position="11"/>
        <end position="61"/>
    </location>
</feature>
<evidence type="ECO:0000313" key="2">
    <source>
        <dbReference type="EMBL" id="UNK44937.1"/>
    </source>
</evidence>